<sequence>MSGTGVVYSSPFEATTLQLEEDNTNSSNMVVNPPLPTCCAFEEGKVAVGKANGMYDILFCEEDGTMETVMSAPGDAANGIVYVDWSPVGLLTVSLCGEITAWDVEEFLDEDPLTQDEGRLPRVSGALSHRGTTGSGRAVVNCASRLGPSAVYVLADTEGNIATFNLFA</sequence>
<reference evidence="1 2" key="1">
    <citation type="submission" date="2020-08" db="EMBL/GenBank/DDBJ databases">
        <authorList>
            <person name="Newling K."/>
            <person name="Davey J."/>
            <person name="Forrester S."/>
        </authorList>
    </citation>
    <scope>NUCLEOTIDE SEQUENCE [LARGE SCALE GENOMIC DNA]</scope>
    <source>
        <strain evidence="2">Crithidia deanei Carvalho (ATCC PRA-265)</strain>
    </source>
</reference>
<evidence type="ECO:0008006" key="3">
    <source>
        <dbReference type="Google" id="ProtNLM"/>
    </source>
</evidence>
<protein>
    <recommendedName>
        <fullName evidence="3">WD domain, G-beta repeat</fullName>
    </recommendedName>
</protein>
<gene>
    <name evidence="1" type="ORF">ADEAN_000340900</name>
</gene>
<dbReference type="EMBL" id="LR877150">
    <property type="protein sequence ID" value="CAD2215951.1"/>
    <property type="molecule type" value="Genomic_DNA"/>
</dbReference>
<accession>A0A7G2CA65</accession>
<dbReference type="VEuPathDB" id="TriTrypDB:ADEAN_000340900"/>
<dbReference type="Proteomes" id="UP000515908">
    <property type="component" value="Chromosome 06"/>
</dbReference>
<proteinExistence type="predicted"/>
<organism evidence="1 2">
    <name type="scientific">Angomonas deanei</name>
    <dbReference type="NCBI Taxonomy" id="59799"/>
    <lineage>
        <taxon>Eukaryota</taxon>
        <taxon>Discoba</taxon>
        <taxon>Euglenozoa</taxon>
        <taxon>Kinetoplastea</taxon>
        <taxon>Metakinetoplastina</taxon>
        <taxon>Trypanosomatida</taxon>
        <taxon>Trypanosomatidae</taxon>
        <taxon>Strigomonadinae</taxon>
        <taxon>Angomonas</taxon>
    </lineage>
</organism>
<evidence type="ECO:0000313" key="2">
    <source>
        <dbReference type="Proteomes" id="UP000515908"/>
    </source>
</evidence>
<dbReference type="OrthoDB" id="277497at2759"/>
<name>A0A7G2CA65_9TRYP</name>
<dbReference type="AlphaFoldDB" id="A0A7G2CA65"/>
<keyword evidence="2" id="KW-1185">Reference proteome</keyword>
<evidence type="ECO:0000313" key="1">
    <source>
        <dbReference type="EMBL" id="CAD2215951.1"/>
    </source>
</evidence>